<evidence type="ECO:0000256" key="7">
    <source>
        <dbReference type="ARBA" id="ARBA00047816"/>
    </source>
</evidence>
<comment type="caution">
    <text evidence="11">The sequence shown here is derived from an EMBL/GenBank/DDBJ whole genome shotgun (WGS) entry which is preliminary data.</text>
</comment>
<feature type="transmembrane region" description="Helical" evidence="9">
    <location>
        <begin position="27"/>
        <end position="48"/>
    </location>
</feature>
<dbReference type="eggNOG" id="COG1845">
    <property type="taxonomic scope" value="Bacteria"/>
</dbReference>
<dbReference type="OrthoDB" id="9810850at2"/>
<sequence>MSDVKLGESTPASSDTASKRLPGVEGLWVFIGVDMAFFLVFFMAFMLARRDSTSVFEAGRESLSVNFGGVNKLLLLTSSWCVVRGVAAARSAGPVSGWLLAAVLCGCGFLVSKIFEYSSKISDGLTPATDDFYMYYFALTGFHLMHVLIGTVMLLVFWRMARKNSFIGKRYLALESGGVYWHMVDLLWIVLFPLLYLMR</sequence>
<evidence type="ECO:0000256" key="4">
    <source>
        <dbReference type="ARBA" id="ARBA00022989"/>
    </source>
</evidence>
<dbReference type="SUPFAM" id="SSF81452">
    <property type="entry name" value="Cytochrome c oxidase subunit III-like"/>
    <property type="match status" value="1"/>
</dbReference>
<dbReference type="InterPro" id="IPR000298">
    <property type="entry name" value="Cyt_c_oxidase-like_su3"/>
</dbReference>
<evidence type="ECO:0000313" key="12">
    <source>
        <dbReference type="Proteomes" id="UP000010988"/>
    </source>
</evidence>
<evidence type="ECO:0000256" key="3">
    <source>
        <dbReference type="ARBA" id="ARBA00022692"/>
    </source>
</evidence>
<feature type="transmembrane region" description="Helical" evidence="9">
    <location>
        <begin position="97"/>
        <end position="115"/>
    </location>
</feature>
<dbReference type="PANTHER" id="PTHR11403:SF6">
    <property type="entry name" value="NITRIC OXIDE REDUCTASE SUBUNIT E"/>
    <property type="match status" value="1"/>
</dbReference>
<evidence type="ECO:0000256" key="1">
    <source>
        <dbReference type="ARBA" id="ARBA00004141"/>
    </source>
</evidence>
<evidence type="ECO:0000259" key="10">
    <source>
        <dbReference type="PROSITE" id="PS50253"/>
    </source>
</evidence>
<comment type="similarity">
    <text evidence="2 8">Belongs to the cytochrome c oxidase subunit 3 family.</text>
</comment>
<organism evidence="11 12">
    <name type="scientific">Gordonia aichiensis NBRC 108223</name>
    <dbReference type="NCBI Taxonomy" id="1220583"/>
    <lineage>
        <taxon>Bacteria</taxon>
        <taxon>Bacillati</taxon>
        <taxon>Actinomycetota</taxon>
        <taxon>Actinomycetes</taxon>
        <taxon>Mycobacteriales</taxon>
        <taxon>Gordoniaceae</taxon>
        <taxon>Gordonia</taxon>
    </lineage>
</organism>
<evidence type="ECO:0000256" key="6">
    <source>
        <dbReference type="ARBA" id="ARBA00031400"/>
    </source>
</evidence>
<keyword evidence="5 9" id="KW-0472">Membrane</keyword>
<dbReference type="Pfam" id="PF00510">
    <property type="entry name" value="COX3"/>
    <property type="match status" value="1"/>
</dbReference>
<keyword evidence="12" id="KW-1185">Reference proteome</keyword>
<dbReference type="EMBL" id="BANR01000010">
    <property type="protein sequence ID" value="GAC49191.1"/>
    <property type="molecule type" value="Genomic_DNA"/>
</dbReference>
<dbReference type="RefSeq" id="WP_005175095.1">
    <property type="nucleotide sequence ID" value="NZ_BANR01000010.1"/>
</dbReference>
<evidence type="ECO:0000256" key="9">
    <source>
        <dbReference type="SAM" id="Phobius"/>
    </source>
</evidence>
<evidence type="ECO:0000256" key="8">
    <source>
        <dbReference type="RuleBase" id="RU003376"/>
    </source>
</evidence>
<accession>L7KL22</accession>
<dbReference type="InterPro" id="IPR013833">
    <property type="entry name" value="Cyt_c_oxidase_su3_a-hlx"/>
</dbReference>
<protein>
    <recommendedName>
        <fullName evidence="6">Cytochrome aa3 subunit 3</fullName>
    </recommendedName>
</protein>
<comment type="catalytic activity">
    <reaction evidence="7">
        <text>4 Fe(II)-[cytochrome c] + O2 + 8 H(+)(in) = 4 Fe(III)-[cytochrome c] + 2 H2O + 4 H(+)(out)</text>
        <dbReference type="Rhea" id="RHEA:11436"/>
        <dbReference type="Rhea" id="RHEA-COMP:10350"/>
        <dbReference type="Rhea" id="RHEA-COMP:14399"/>
        <dbReference type="ChEBI" id="CHEBI:15377"/>
        <dbReference type="ChEBI" id="CHEBI:15378"/>
        <dbReference type="ChEBI" id="CHEBI:15379"/>
        <dbReference type="ChEBI" id="CHEBI:29033"/>
        <dbReference type="ChEBI" id="CHEBI:29034"/>
        <dbReference type="EC" id="7.1.1.9"/>
    </reaction>
</comment>
<dbReference type="InterPro" id="IPR035973">
    <property type="entry name" value="Cyt_c_oxidase_su3-like_sf"/>
</dbReference>
<feature type="domain" description="Heme-copper oxidase subunit III family profile" evidence="10">
    <location>
        <begin position="1"/>
        <end position="199"/>
    </location>
</feature>
<name>L7KL22_9ACTN</name>
<dbReference type="Proteomes" id="UP000010988">
    <property type="component" value="Unassembled WGS sequence"/>
</dbReference>
<dbReference type="GO" id="GO:0019646">
    <property type="term" value="P:aerobic electron transport chain"/>
    <property type="evidence" value="ECO:0007669"/>
    <property type="project" value="InterPro"/>
</dbReference>
<dbReference type="InterPro" id="IPR024791">
    <property type="entry name" value="Cyt_c/ubiquinol_Oxase_su3"/>
</dbReference>
<evidence type="ECO:0000256" key="5">
    <source>
        <dbReference type="ARBA" id="ARBA00023136"/>
    </source>
</evidence>
<reference evidence="11 12" key="1">
    <citation type="submission" date="2012-12" db="EMBL/GenBank/DDBJ databases">
        <title>Whole genome shotgun sequence of Gordonia aichiensis NBRC 108223.</title>
        <authorList>
            <person name="Isaki-Nakamura S."/>
            <person name="Hosoyama A."/>
            <person name="Tsuchikane K."/>
            <person name="Ando Y."/>
            <person name="Baba S."/>
            <person name="Ohji S."/>
            <person name="Hamada M."/>
            <person name="Tamura T."/>
            <person name="Yamazoe A."/>
            <person name="Yamazaki S."/>
            <person name="Fujita N."/>
        </authorList>
    </citation>
    <scope>NUCLEOTIDE SEQUENCE [LARGE SCALE GENOMIC DNA]</scope>
    <source>
        <strain evidence="11 12">NBRC 108223</strain>
    </source>
</reference>
<dbReference type="Gene3D" id="1.20.120.80">
    <property type="entry name" value="Cytochrome c oxidase, subunit III, four-helix bundle"/>
    <property type="match status" value="1"/>
</dbReference>
<dbReference type="AlphaFoldDB" id="L7KL22"/>
<keyword evidence="3 8" id="KW-0812">Transmembrane</keyword>
<evidence type="ECO:0000256" key="2">
    <source>
        <dbReference type="ARBA" id="ARBA00010581"/>
    </source>
</evidence>
<evidence type="ECO:0000313" key="11">
    <source>
        <dbReference type="EMBL" id="GAC49191.1"/>
    </source>
</evidence>
<proteinExistence type="inferred from homology"/>
<dbReference type="GO" id="GO:0005886">
    <property type="term" value="C:plasma membrane"/>
    <property type="evidence" value="ECO:0007669"/>
    <property type="project" value="UniProtKB-SubCell"/>
</dbReference>
<dbReference type="CDD" id="cd02862">
    <property type="entry name" value="NorE_like"/>
    <property type="match status" value="1"/>
</dbReference>
<dbReference type="STRING" id="1220583.GOACH_10_01590"/>
<dbReference type="GO" id="GO:0004129">
    <property type="term" value="F:cytochrome-c oxidase activity"/>
    <property type="evidence" value="ECO:0007669"/>
    <property type="project" value="UniProtKB-EC"/>
</dbReference>
<dbReference type="PROSITE" id="PS50253">
    <property type="entry name" value="COX3"/>
    <property type="match status" value="1"/>
</dbReference>
<keyword evidence="4 9" id="KW-1133">Transmembrane helix</keyword>
<gene>
    <name evidence="11" type="primary">ctaE</name>
    <name evidence="11" type="ORF">GOACH_10_01590</name>
</gene>
<dbReference type="PANTHER" id="PTHR11403">
    <property type="entry name" value="CYTOCHROME C OXIDASE SUBUNIT III"/>
    <property type="match status" value="1"/>
</dbReference>
<feature type="transmembrane region" description="Helical" evidence="9">
    <location>
        <begin position="135"/>
        <end position="158"/>
    </location>
</feature>
<comment type="subcellular location">
    <subcellularLocation>
        <location evidence="8">Cell membrane</location>
        <topology evidence="8">Multi-pass membrane protein</topology>
    </subcellularLocation>
    <subcellularLocation>
        <location evidence="1">Membrane</location>
        <topology evidence="1">Multi-pass membrane protein</topology>
    </subcellularLocation>
</comment>
<feature type="transmembrane region" description="Helical" evidence="9">
    <location>
        <begin position="179"/>
        <end position="198"/>
    </location>
</feature>